<dbReference type="EMBL" id="AAOF01000001">
    <property type="protein sequence ID" value="EAR22983.1"/>
    <property type="molecule type" value="Genomic_DNA"/>
</dbReference>
<dbReference type="PROSITE" id="PS50943">
    <property type="entry name" value="HTH_CROC1"/>
    <property type="match status" value="1"/>
</dbReference>
<keyword evidence="3" id="KW-1185">Reference proteome</keyword>
<name>A4BKZ5_9GAMM</name>
<accession>A4BKZ5</accession>
<dbReference type="Pfam" id="PF13560">
    <property type="entry name" value="HTH_31"/>
    <property type="match status" value="1"/>
</dbReference>
<dbReference type="InterPro" id="IPR010982">
    <property type="entry name" value="Lambda_DNA-bd_dom_sf"/>
</dbReference>
<dbReference type="OrthoDB" id="6307340at2"/>
<proteinExistence type="predicted"/>
<comment type="caution">
    <text evidence="2">The sequence shown here is derived from an EMBL/GenBank/DDBJ whole genome shotgun (WGS) entry which is preliminary data.</text>
</comment>
<evidence type="ECO:0000313" key="3">
    <source>
        <dbReference type="Proteomes" id="UP000003374"/>
    </source>
</evidence>
<dbReference type="AlphaFoldDB" id="A4BKZ5"/>
<reference evidence="2 3" key="1">
    <citation type="submission" date="2006-02" db="EMBL/GenBank/DDBJ databases">
        <authorList>
            <person name="Waterbury J."/>
            <person name="Ferriera S."/>
            <person name="Johnson J."/>
            <person name="Kravitz S."/>
            <person name="Halpern A."/>
            <person name="Remington K."/>
            <person name="Beeson K."/>
            <person name="Tran B."/>
            <person name="Rogers Y.-H."/>
            <person name="Friedman R."/>
            <person name="Venter J.C."/>
        </authorList>
    </citation>
    <scope>NUCLEOTIDE SEQUENCE [LARGE SCALE GENOMIC DNA]</scope>
    <source>
        <strain evidence="2 3">Nb-231</strain>
    </source>
</reference>
<dbReference type="SUPFAM" id="SSF47413">
    <property type="entry name" value="lambda repressor-like DNA-binding domains"/>
    <property type="match status" value="1"/>
</dbReference>
<evidence type="ECO:0000259" key="1">
    <source>
        <dbReference type="PROSITE" id="PS50943"/>
    </source>
</evidence>
<dbReference type="InterPro" id="IPR001387">
    <property type="entry name" value="Cro/C1-type_HTH"/>
</dbReference>
<dbReference type="SMART" id="SM00530">
    <property type="entry name" value="HTH_XRE"/>
    <property type="match status" value="1"/>
</dbReference>
<dbReference type="Proteomes" id="UP000003374">
    <property type="component" value="Unassembled WGS sequence"/>
</dbReference>
<protein>
    <recommendedName>
        <fullName evidence="1">HTH cro/C1-type domain-containing protein</fullName>
    </recommendedName>
</protein>
<sequence length="63" mass="7020">MTAEELRAVRRELGLTQMQMAAQLGLHWRHYQRLEAGTHKIMRQTALAVAALAGTPPASARPR</sequence>
<dbReference type="GO" id="GO:0003677">
    <property type="term" value="F:DNA binding"/>
    <property type="evidence" value="ECO:0007669"/>
    <property type="project" value="InterPro"/>
</dbReference>
<dbReference type="CDD" id="cd00093">
    <property type="entry name" value="HTH_XRE"/>
    <property type="match status" value="1"/>
</dbReference>
<dbReference type="Gene3D" id="1.10.260.40">
    <property type="entry name" value="lambda repressor-like DNA-binding domains"/>
    <property type="match status" value="1"/>
</dbReference>
<organism evidence="2 3">
    <name type="scientific">Nitrococcus mobilis Nb-231</name>
    <dbReference type="NCBI Taxonomy" id="314278"/>
    <lineage>
        <taxon>Bacteria</taxon>
        <taxon>Pseudomonadati</taxon>
        <taxon>Pseudomonadota</taxon>
        <taxon>Gammaproteobacteria</taxon>
        <taxon>Chromatiales</taxon>
        <taxon>Ectothiorhodospiraceae</taxon>
        <taxon>Nitrococcus</taxon>
    </lineage>
</organism>
<evidence type="ECO:0000313" key="2">
    <source>
        <dbReference type="EMBL" id="EAR22983.1"/>
    </source>
</evidence>
<gene>
    <name evidence="2" type="ORF">NB231_14223</name>
</gene>
<dbReference type="HOGENOM" id="CLU_2881305_0_0_6"/>
<dbReference type="STRING" id="314278.NB231_14223"/>
<feature type="domain" description="HTH cro/C1-type" evidence="1">
    <location>
        <begin position="6"/>
        <end position="60"/>
    </location>
</feature>
<dbReference type="RefSeq" id="WP_005003776.1">
    <property type="nucleotide sequence ID" value="NZ_CH672427.1"/>
</dbReference>